<dbReference type="PANTHER" id="PTHR42745">
    <property type="match status" value="1"/>
</dbReference>
<organism evidence="2 3">
    <name type="scientific">Micromonospora rifamycinica</name>
    <dbReference type="NCBI Taxonomy" id="291594"/>
    <lineage>
        <taxon>Bacteria</taxon>
        <taxon>Bacillati</taxon>
        <taxon>Actinomycetota</taxon>
        <taxon>Actinomycetes</taxon>
        <taxon>Micromonosporales</taxon>
        <taxon>Micromonosporaceae</taxon>
        <taxon>Micromonospora</taxon>
    </lineage>
</organism>
<dbReference type="Pfam" id="PF01380">
    <property type="entry name" value="SIS"/>
    <property type="match status" value="1"/>
</dbReference>
<evidence type="ECO:0000259" key="1">
    <source>
        <dbReference type="PROSITE" id="PS51464"/>
    </source>
</evidence>
<dbReference type="PANTHER" id="PTHR42745:SF1">
    <property type="entry name" value="ARABINOSE 5-PHOSPHATE ISOMERASE KDSD"/>
    <property type="match status" value="1"/>
</dbReference>
<proteinExistence type="predicted"/>
<gene>
    <name evidence="2" type="ORF">GA0070623_2667</name>
</gene>
<dbReference type="InterPro" id="IPR050986">
    <property type="entry name" value="GutQ/KpsF_isomerases"/>
</dbReference>
<keyword evidence="2" id="KW-0413">Isomerase</keyword>
<dbReference type="RefSeq" id="WP_157746972.1">
    <property type="nucleotide sequence ID" value="NZ_LT607752.1"/>
</dbReference>
<dbReference type="Gene3D" id="3.40.50.10490">
    <property type="entry name" value="Glucose-6-phosphate isomerase like protein, domain 1"/>
    <property type="match status" value="1"/>
</dbReference>
<dbReference type="GO" id="GO:1901135">
    <property type="term" value="P:carbohydrate derivative metabolic process"/>
    <property type="evidence" value="ECO:0007669"/>
    <property type="project" value="InterPro"/>
</dbReference>
<protein>
    <submittedName>
        <fullName evidence="2">D-arabinose 5-phosphate isomerase GutQ</fullName>
    </submittedName>
</protein>
<dbReference type="EMBL" id="LT607752">
    <property type="protein sequence ID" value="SCG59105.1"/>
    <property type="molecule type" value="Genomic_DNA"/>
</dbReference>
<reference evidence="3" key="1">
    <citation type="submission" date="2016-06" db="EMBL/GenBank/DDBJ databases">
        <authorList>
            <person name="Varghese N."/>
            <person name="Submissions Spin"/>
        </authorList>
    </citation>
    <scope>NUCLEOTIDE SEQUENCE [LARGE SCALE GENOMIC DNA]</scope>
    <source>
        <strain evidence="3">DSM 44983</strain>
    </source>
</reference>
<dbReference type="AlphaFoldDB" id="A0A1C5IL99"/>
<keyword evidence="3" id="KW-1185">Reference proteome</keyword>
<dbReference type="InterPro" id="IPR046348">
    <property type="entry name" value="SIS_dom_sf"/>
</dbReference>
<evidence type="ECO:0000313" key="2">
    <source>
        <dbReference type="EMBL" id="SCG59105.1"/>
    </source>
</evidence>
<dbReference type="InterPro" id="IPR001347">
    <property type="entry name" value="SIS_dom"/>
</dbReference>
<dbReference type="Proteomes" id="UP000198226">
    <property type="component" value="Chromosome I"/>
</dbReference>
<sequence length="200" mass="20996">MSARNGSWRESLRCQIENLQHTADNLDGSEVDRAVEMVRRCTGLLIFSGVGQNLVLADKVASTFSSLSLRAVSADPVAALHGGMGLFRPEDLLILISKSGETPELLRFLDACRQVGHSNTLAIHSAPGSTLATSCRGGVHVPMVSEADHLDLAPTASSICFLGLLQSLAAELASAAGLSEAAFRRTHPGGTIGLGPVRVR</sequence>
<accession>A0A1C5IL99</accession>
<dbReference type="GO" id="GO:0016853">
    <property type="term" value="F:isomerase activity"/>
    <property type="evidence" value="ECO:0007669"/>
    <property type="project" value="UniProtKB-KW"/>
</dbReference>
<dbReference type="PROSITE" id="PS51464">
    <property type="entry name" value="SIS"/>
    <property type="match status" value="1"/>
</dbReference>
<dbReference type="GO" id="GO:0097367">
    <property type="term" value="F:carbohydrate derivative binding"/>
    <property type="evidence" value="ECO:0007669"/>
    <property type="project" value="InterPro"/>
</dbReference>
<feature type="domain" description="SIS" evidence="1">
    <location>
        <begin position="34"/>
        <end position="183"/>
    </location>
</feature>
<dbReference type="OrthoDB" id="9762536at2"/>
<dbReference type="SUPFAM" id="SSF53697">
    <property type="entry name" value="SIS domain"/>
    <property type="match status" value="1"/>
</dbReference>
<name>A0A1C5IL99_9ACTN</name>
<evidence type="ECO:0000313" key="3">
    <source>
        <dbReference type="Proteomes" id="UP000198226"/>
    </source>
</evidence>